<feature type="coiled-coil region" evidence="1">
    <location>
        <begin position="141"/>
        <end position="175"/>
    </location>
</feature>
<evidence type="ECO:0000313" key="3">
    <source>
        <dbReference type="EMBL" id="KAK2181684.1"/>
    </source>
</evidence>
<feature type="region of interest" description="Disordered" evidence="2">
    <location>
        <begin position="321"/>
        <end position="356"/>
    </location>
</feature>
<evidence type="ECO:0000313" key="4">
    <source>
        <dbReference type="Proteomes" id="UP001209878"/>
    </source>
</evidence>
<sequence length="356" mass="40127">MEINANYREVDTFDVNEAAPRLVGGSEQEADDLKMQIECIKVFVKELQAAADDYSKEVNRNYEPGSWQEECAAKLKTARDILDVLVRFLDTPGGRNITEQLLATFTLKIKTFAELLGPVMASFCISVYMCYADARLHKSNLMRFSEDIRCINLQLERLKQLMPRLTNMIADAGEQLKAFIQTRHEDGIREEPNELTTLFLKISVEMDIASNRLRAAESCLVRVQRDIAVYKRDTLVVKCLLTFGVCTVSATLAHYTDVLTWRTAVIVSTASVLPLIHAHLSLSVDINDLLVKIRERAHAQSLIRCELEDLERRLRVLQKSRVPPRRGAGGPRYESGRSKSQSLPIGARSASFPVSL</sequence>
<keyword evidence="1" id="KW-0175">Coiled coil</keyword>
<accession>A0AAD9L1K1</accession>
<dbReference type="Proteomes" id="UP001209878">
    <property type="component" value="Unassembled WGS sequence"/>
</dbReference>
<proteinExistence type="predicted"/>
<name>A0AAD9L1K1_RIDPI</name>
<reference evidence="3" key="1">
    <citation type="journal article" date="2023" name="Mol. Biol. Evol.">
        <title>Third-Generation Sequencing Reveals the Adaptive Role of the Epigenome in Three Deep-Sea Polychaetes.</title>
        <authorList>
            <person name="Perez M."/>
            <person name="Aroh O."/>
            <person name="Sun Y."/>
            <person name="Lan Y."/>
            <person name="Juniper S.K."/>
            <person name="Young C.R."/>
            <person name="Angers B."/>
            <person name="Qian P.Y."/>
        </authorList>
    </citation>
    <scope>NUCLEOTIDE SEQUENCE</scope>
    <source>
        <strain evidence="3">R07B-5</strain>
    </source>
</reference>
<protein>
    <submittedName>
        <fullName evidence="3">Uncharacterized protein</fullName>
    </submittedName>
</protein>
<dbReference type="AlphaFoldDB" id="A0AAD9L1K1"/>
<evidence type="ECO:0000256" key="1">
    <source>
        <dbReference type="SAM" id="Coils"/>
    </source>
</evidence>
<keyword evidence="4" id="KW-1185">Reference proteome</keyword>
<organism evidence="3 4">
    <name type="scientific">Ridgeia piscesae</name>
    <name type="common">Tubeworm</name>
    <dbReference type="NCBI Taxonomy" id="27915"/>
    <lineage>
        <taxon>Eukaryota</taxon>
        <taxon>Metazoa</taxon>
        <taxon>Spiralia</taxon>
        <taxon>Lophotrochozoa</taxon>
        <taxon>Annelida</taxon>
        <taxon>Polychaeta</taxon>
        <taxon>Sedentaria</taxon>
        <taxon>Canalipalpata</taxon>
        <taxon>Sabellida</taxon>
        <taxon>Siboglinidae</taxon>
        <taxon>Ridgeia</taxon>
    </lineage>
</organism>
<evidence type="ECO:0000256" key="2">
    <source>
        <dbReference type="SAM" id="MobiDB-lite"/>
    </source>
</evidence>
<dbReference type="EMBL" id="JAODUO010000385">
    <property type="protein sequence ID" value="KAK2181684.1"/>
    <property type="molecule type" value="Genomic_DNA"/>
</dbReference>
<comment type="caution">
    <text evidence="3">The sequence shown here is derived from an EMBL/GenBank/DDBJ whole genome shotgun (WGS) entry which is preliminary data.</text>
</comment>
<gene>
    <name evidence="3" type="ORF">NP493_384g00017</name>
</gene>